<dbReference type="Proteomes" id="UP000522331">
    <property type="component" value="Unassembled WGS sequence"/>
</dbReference>
<dbReference type="Gene3D" id="2.60.220.50">
    <property type="match status" value="1"/>
</dbReference>
<feature type="transmembrane region" description="Helical" evidence="12">
    <location>
        <begin position="390"/>
        <end position="414"/>
    </location>
</feature>
<keyword evidence="6" id="KW-0297">G-protein coupled receptor</keyword>
<dbReference type="Gene3D" id="1.20.1070.10">
    <property type="entry name" value="Rhodopsin 7-helix transmembrane proteins"/>
    <property type="match status" value="1"/>
</dbReference>
<evidence type="ECO:0000256" key="1">
    <source>
        <dbReference type="ARBA" id="ARBA00004651"/>
    </source>
</evidence>
<evidence type="ECO:0000256" key="5">
    <source>
        <dbReference type="ARBA" id="ARBA00022989"/>
    </source>
</evidence>
<keyword evidence="3 12" id="KW-0812">Transmembrane</keyword>
<dbReference type="AlphaFoldDB" id="A0A7K8DSH3"/>
<feature type="transmembrane region" description="Helical" evidence="12">
    <location>
        <begin position="220"/>
        <end position="240"/>
    </location>
</feature>
<dbReference type="GO" id="GO:0007189">
    <property type="term" value="P:adenylate cyclase-activating G protein-coupled receptor signaling pathway"/>
    <property type="evidence" value="ECO:0007669"/>
    <property type="project" value="TreeGrafter"/>
</dbReference>
<dbReference type="GO" id="GO:0005886">
    <property type="term" value="C:plasma membrane"/>
    <property type="evidence" value="ECO:0007669"/>
    <property type="project" value="UniProtKB-SubCell"/>
</dbReference>
<organism evidence="15 16">
    <name type="scientific">Leucopsar rothschildi</name>
    <name type="common">Bali myna</name>
    <name type="synonym">Rothschild's mynah</name>
    <dbReference type="NCBI Taxonomy" id="127929"/>
    <lineage>
        <taxon>Eukaryota</taxon>
        <taxon>Metazoa</taxon>
        <taxon>Chordata</taxon>
        <taxon>Craniata</taxon>
        <taxon>Vertebrata</taxon>
        <taxon>Euteleostomi</taxon>
        <taxon>Archelosauria</taxon>
        <taxon>Archosauria</taxon>
        <taxon>Dinosauria</taxon>
        <taxon>Saurischia</taxon>
        <taxon>Theropoda</taxon>
        <taxon>Coelurosauria</taxon>
        <taxon>Aves</taxon>
        <taxon>Neognathae</taxon>
        <taxon>Neoaves</taxon>
        <taxon>Telluraves</taxon>
        <taxon>Australaves</taxon>
        <taxon>Passeriformes</taxon>
        <taxon>Sturnidae</taxon>
        <taxon>Leucopsar</taxon>
    </lineage>
</organism>
<evidence type="ECO:0000256" key="7">
    <source>
        <dbReference type="ARBA" id="ARBA00023136"/>
    </source>
</evidence>
<gene>
    <name evidence="15" type="primary">Adgrg3</name>
    <name evidence="15" type="ORF">LEUROT_R04586</name>
</gene>
<dbReference type="PROSITE" id="PS50261">
    <property type="entry name" value="G_PROTEIN_RECEP_F2_4"/>
    <property type="match status" value="1"/>
</dbReference>
<feature type="transmembrane region" description="Helical" evidence="12">
    <location>
        <begin position="420"/>
        <end position="443"/>
    </location>
</feature>
<evidence type="ECO:0000313" key="15">
    <source>
        <dbReference type="EMBL" id="NXB42415.1"/>
    </source>
</evidence>
<dbReference type="InterPro" id="IPR000832">
    <property type="entry name" value="GPCR_2_secretin-like"/>
</dbReference>
<feature type="transmembrane region" description="Helical" evidence="12">
    <location>
        <begin position="295"/>
        <end position="319"/>
    </location>
</feature>
<dbReference type="SMART" id="SM00303">
    <property type="entry name" value="GPS"/>
    <property type="match status" value="1"/>
</dbReference>
<evidence type="ECO:0000256" key="11">
    <source>
        <dbReference type="ARBA" id="ARBA00023224"/>
    </source>
</evidence>
<feature type="domain" description="GAIN-B" evidence="13">
    <location>
        <begin position="30"/>
        <end position="178"/>
    </location>
</feature>
<keyword evidence="11" id="KW-0807">Transducer</keyword>
<evidence type="ECO:0000313" key="16">
    <source>
        <dbReference type="Proteomes" id="UP000522331"/>
    </source>
</evidence>
<keyword evidence="2" id="KW-1003">Cell membrane</keyword>
<evidence type="ECO:0000256" key="10">
    <source>
        <dbReference type="ARBA" id="ARBA00023180"/>
    </source>
</evidence>
<dbReference type="GO" id="GO:0007166">
    <property type="term" value="P:cell surface receptor signaling pathway"/>
    <property type="evidence" value="ECO:0007669"/>
    <property type="project" value="InterPro"/>
</dbReference>
<dbReference type="PRINTS" id="PR01422">
    <property type="entry name" value="GPR56ORPHANR"/>
</dbReference>
<evidence type="ECO:0000256" key="8">
    <source>
        <dbReference type="ARBA" id="ARBA00023157"/>
    </source>
</evidence>
<evidence type="ECO:0000256" key="2">
    <source>
        <dbReference type="ARBA" id="ARBA00022475"/>
    </source>
</evidence>
<feature type="transmembrane region" description="Helical" evidence="12">
    <location>
        <begin position="182"/>
        <end position="208"/>
    </location>
</feature>
<keyword evidence="5 12" id="KW-1133">Transmembrane helix</keyword>
<protein>
    <submittedName>
        <fullName evidence="15">AGRG3 protein</fullName>
    </submittedName>
</protein>
<evidence type="ECO:0000256" key="6">
    <source>
        <dbReference type="ARBA" id="ARBA00023040"/>
    </source>
</evidence>
<dbReference type="Pfam" id="PF01825">
    <property type="entry name" value="GPS"/>
    <property type="match status" value="1"/>
</dbReference>
<dbReference type="InterPro" id="IPR057244">
    <property type="entry name" value="GAIN_B"/>
</dbReference>
<evidence type="ECO:0000256" key="9">
    <source>
        <dbReference type="ARBA" id="ARBA00023170"/>
    </source>
</evidence>
<evidence type="ECO:0000259" key="13">
    <source>
        <dbReference type="PROSITE" id="PS50221"/>
    </source>
</evidence>
<dbReference type="InterPro" id="IPR000203">
    <property type="entry name" value="GPS"/>
</dbReference>
<feature type="transmembrane region" description="Helical" evidence="12">
    <location>
        <begin position="260"/>
        <end position="283"/>
    </location>
</feature>
<keyword evidence="8" id="KW-1015">Disulfide bond</keyword>
<dbReference type="PANTHER" id="PTHR12011">
    <property type="entry name" value="ADHESION G-PROTEIN COUPLED RECEPTOR"/>
    <property type="match status" value="1"/>
</dbReference>
<keyword evidence="4" id="KW-0732">Signal</keyword>
<dbReference type="InterPro" id="IPR046338">
    <property type="entry name" value="GAIN_dom_sf"/>
</dbReference>
<dbReference type="PRINTS" id="PR00249">
    <property type="entry name" value="GPCRSECRETIN"/>
</dbReference>
<evidence type="ECO:0000256" key="12">
    <source>
        <dbReference type="SAM" id="Phobius"/>
    </source>
</evidence>
<sequence>LLQSGQHRLLAGLKRLLLTVNRAVTDDILIAFSPTEGPSRLKTTEKGKAGKIHLPREIFRSLINKTVHVVVTVLNIQQLGMFKEFNQTAQVLDNTVVGITVGESSISGLQEPVQLTFAHRELPRGVTPQCVFWDPSKGQAGGWNRSGCVTQPGDKGTVCSCDHLSFFTLLLIPALDVSTAKALTVVATAGCGVAMAFSIFTMAFCIFIRCRFRFEETVRINLGLHMNLMGSLILLNLAFLLNSGLSGRAHPSTCRVLGGFTHYCLLCCFTWTALEGCQLYLLFVKVLGIYIHRYLAKLCLVGWGFPVLVVGVAGIIGSYGEYNIHTMDHQVIANLCWITSKHILVHYITNCGYFGLIFLFNMAIFGVVTHKSCSLQGTGAVQGYQKPWKVALVSVGLFCLLGATWALVFLTYGISSTAMLYLFTILNSFQGIFIFIWLVVLYYPKTRETTGSLSYIIRHEKTTTASQ</sequence>
<dbReference type="EMBL" id="VZTC01000547">
    <property type="protein sequence ID" value="NXB42415.1"/>
    <property type="molecule type" value="Genomic_DNA"/>
</dbReference>
<dbReference type="GO" id="GO:0004930">
    <property type="term" value="F:G protein-coupled receptor activity"/>
    <property type="evidence" value="ECO:0007669"/>
    <property type="project" value="UniProtKB-KW"/>
</dbReference>
<dbReference type="PROSITE" id="PS50221">
    <property type="entry name" value="GAIN_B"/>
    <property type="match status" value="1"/>
</dbReference>
<evidence type="ECO:0000259" key="14">
    <source>
        <dbReference type="PROSITE" id="PS50261"/>
    </source>
</evidence>
<evidence type="ECO:0000256" key="4">
    <source>
        <dbReference type="ARBA" id="ARBA00022729"/>
    </source>
</evidence>
<name>A0A7K8DSH3_LEURO</name>
<keyword evidence="16" id="KW-1185">Reference proteome</keyword>
<dbReference type="PANTHER" id="PTHR12011:SF285">
    <property type="entry name" value="ADHESION G PROTEIN-COUPLED RECEPTOR G3"/>
    <property type="match status" value="1"/>
</dbReference>
<feature type="transmembrane region" description="Helical" evidence="12">
    <location>
        <begin position="347"/>
        <end position="369"/>
    </location>
</feature>
<dbReference type="InterPro" id="IPR017981">
    <property type="entry name" value="GPCR_2-like_7TM"/>
</dbReference>
<dbReference type="Pfam" id="PF00002">
    <property type="entry name" value="7tm_2"/>
    <property type="match status" value="1"/>
</dbReference>
<dbReference type="InterPro" id="IPR003910">
    <property type="entry name" value="GPR1/GPR3/GPR5"/>
</dbReference>
<comment type="caution">
    <text evidence="15">The sequence shown here is derived from an EMBL/GenBank/DDBJ whole genome shotgun (WGS) entry which is preliminary data.</text>
</comment>
<feature type="domain" description="G-protein coupled receptors family 2 profile 2" evidence="14">
    <location>
        <begin position="187"/>
        <end position="442"/>
    </location>
</feature>
<accession>A0A7K8DSH3</accession>
<keyword evidence="10" id="KW-0325">Glycoprotein</keyword>
<reference evidence="15 16" key="1">
    <citation type="submission" date="2019-09" db="EMBL/GenBank/DDBJ databases">
        <title>Bird 10,000 Genomes (B10K) Project - Family phase.</title>
        <authorList>
            <person name="Zhang G."/>
        </authorList>
    </citation>
    <scope>NUCLEOTIDE SEQUENCE [LARGE SCALE GENOMIC DNA]</scope>
    <source>
        <strain evidence="15">B10K-DU-002-02</strain>
        <tissue evidence="15">Muscle</tissue>
    </source>
</reference>
<keyword evidence="7 12" id="KW-0472">Membrane</keyword>
<feature type="non-terminal residue" evidence="15">
    <location>
        <position position="467"/>
    </location>
</feature>
<proteinExistence type="predicted"/>
<feature type="non-terminal residue" evidence="15">
    <location>
        <position position="1"/>
    </location>
</feature>
<evidence type="ECO:0000256" key="3">
    <source>
        <dbReference type="ARBA" id="ARBA00022692"/>
    </source>
</evidence>
<comment type="subcellular location">
    <subcellularLocation>
        <location evidence="1">Cell membrane</location>
        <topology evidence="1">Multi-pass membrane protein</topology>
    </subcellularLocation>
</comment>
<keyword evidence="9" id="KW-0675">Receptor</keyword>